<dbReference type="GeneTree" id="ENSGT00730000111146"/>
<dbReference type="AlphaFoldDB" id="A0A8C4Q2M9"/>
<organism evidence="5 6">
    <name type="scientific">Eptatretus burgeri</name>
    <name type="common">Inshore hagfish</name>
    <dbReference type="NCBI Taxonomy" id="7764"/>
    <lineage>
        <taxon>Eukaryota</taxon>
        <taxon>Metazoa</taxon>
        <taxon>Chordata</taxon>
        <taxon>Craniata</taxon>
        <taxon>Vertebrata</taxon>
        <taxon>Cyclostomata</taxon>
        <taxon>Myxini</taxon>
        <taxon>Myxiniformes</taxon>
        <taxon>Myxinidae</taxon>
        <taxon>Eptatretinae</taxon>
        <taxon>Eptatretus</taxon>
    </lineage>
</organism>
<dbReference type="Pfam" id="PF01728">
    <property type="entry name" value="FtsJ"/>
    <property type="match status" value="1"/>
</dbReference>
<sequence length="320" mass="35460">CVGCLHAWRWAAPPKISETCITGWQRSRDGGPEALSSFSTSTRSSTCCRGRRWKQHGCKDRSRRYPGHGSAAWRGANPGGHHQVTGLHDIDEYIQAQLLLAALNITTHILKIGGTFVAKIFRGKDVTLLYSQLNIFFSKVTCAKPRSSRHSSIEAFAVCQGYRPPEGYLPNMSNPLLDHKYDAEFNQLAGPNRIIVPFLACGDLSGFDADRSYPLQLVPGKQYEYLPPVQPPIAPPYEEACRLKKRSLLTREGRHSPDDSVQCDGPKIHWQSSIDDNPAEEEETKAARAWPQGLDLPAPGCREDVQPDCPAVGQLCLNDN</sequence>
<dbReference type="GO" id="GO:0005737">
    <property type="term" value="C:cytoplasm"/>
    <property type="evidence" value="ECO:0007669"/>
    <property type="project" value="TreeGrafter"/>
</dbReference>
<keyword evidence="2" id="KW-0808">Transferase</keyword>
<dbReference type="PANTHER" id="PTHR10920">
    <property type="entry name" value="RIBOSOMAL RNA METHYLTRANSFERASE"/>
    <property type="match status" value="1"/>
</dbReference>
<dbReference type="SUPFAM" id="SSF53335">
    <property type="entry name" value="S-adenosyl-L-methionine-dependent methyltransferases"/>
    <property type="match status" value="1"/>
</dbReference>
<dbReference type="GO" id="GO:0030488">
    <property type="term" value="P:tRNA methylation"/>
    <property type="evidence" value="ECO:0007669"/>
    <property type="project" value="TreeGrafter"/>
</dbReference>
<keyword evidence="1" id="KW-0489">Methyltransferase</keyword>
<dbReference type="InterPro" id="IPR050082">
    <property type="entry name" value="RNA_methyltr_RlmE"/>
</dbReference>
<dbReference type="Gene3D" id="3.40.50.150">
    <property type="entry name" value="Vaccinia Virus protein VP39"/>
    <property type="match status" value="1"/>
</dbReference>
<dbReference type="InterPro" id="IPR029063">
    <property type="entry name" value="SAM-dependent_MTases_sf"/>
</dbReference>
<dbReference type="InterPro" id="IPR002877">
    <property type="entry name" value="RNA_MeTrfase_FtsJ_dom"/>
</dbReference>
<dbReference type="PANTHER" id="PTHR10920:SF12">
    <property type="entry name" value="TRNA (CYTIDINE(32)_GUANOSINE(34)-2'-O)-METHYLTRANSFERASE-RELATED"/>
    <property type="match status" value="1"/>
</dbReference>
<evidence type="ECO:0000259" key="4">
    <source>
        <dbReference type="Pfam" id="PF01728"/>
    </source>
</evidence>
<keyword evidence="3" id="KW-0949">S-adenosyl-L-methionine</keyword>
<proteinExistence type="predicted"/>
<evidence type="ECO:0000256" key="3">
    <source>
        <dbReference type="ARBA" id="ARBA00022691"/>
    </source>
</evidence>
<evidence type="ECO:0000256" key="1">
    <source>
        <dbReference type="ARBA" id="ARBA00022603"/>
    </source>
</evidence>
<evidence type="ECO:0000313" key="5">
    <source>
        <dbReference type="Ensembl" id="ENSEBUP00000009043.1"/>
    </source>
</evidence>
<dbReference type="GO" id="GO:0008175">
    <property type="term" value="F:tRNA methyltransferase activity"/>
    <property type="evidence" value="ECO:0007669"/>
    <property type="project" value="TreeGrafter"/>
</dbReference>
<name>A0A8C4Q2M9_EPTBU</name>
<dbReference type="Ensembl" id="ENSEBUT00000009561.1">
    <property type="protein sequence ID" value="ENSEBUP00000009043.1"/>
    <property type="gene ID" value="ENSEBUG00000005843.1"/>
</dbReference>
<evidence type="ECO:0000256" key="2">
    <source>
        <dbReference type="ARBA" id="ARBA00022679"/>
    </source>
</evidence>
<feature type="domain" description="Ribosomal RNA methyltransferase FtsJ" evidence="4">
    <location>
        <begin position="83"/>
        <end position="162"/>
    </location>
</feature>
<evidence type="ECO:0000313" key="6">
    <source>
        <dbReference type="Proteomes" id="UP000694388"/>
    </source>
</evidence>
<protein>
    <submittedName>
        <fullName evidence="5">FtsJ RNA 2'-O-methyltransferase 1</fullName>
    </submittedName>
</protein>
<reference evidence="5" key="1">
    <citation type="submission" date="2025-08" db="UniProtKB">
        <authorList>
            <consortium name="Ensembl"/>
        </authorList>
    </citation>
    <scope>IDENTIFICATION</scope>
</reference>
<dbReference type="GO" id="GO:0002181">
    <property type="term" value="P:cytoplasmic translation"/>
    <property type="evidence" value="ECO:0007669"/>
    <property type="project" value="TreeGrafter"/>
</dbReference>
<keyword evidence="6" id="KW-1185">Reference proteome</keyword>
<dbReference type="Proteomes" id="UP000694388">
    <property type="component" value="Unplaced"/>
</dbReference>
<accession>A0A8C4Q2M9</accession>
<reference evidence="5" key="2">
    <citation type="submission" date="2025-09" db="UniProtKB">
        <authorList>
            <consortium name="Ensembl"/>
        </authorList>
    </citation>
    <scope>IDENTIFICATION</scope>
</reference>